<name>A0A7R9TA00_MICPS</name>
<reference evidence="1" key="1">
    <citation type="submission" date="2021-01" db="EMBL/GenBank/DDBJ databases">
        <authorList>
            <person name="Corre E."/>
            <person name="Pelletier E."/>
            <person name="Niang G."/>
            <person name="Scheremetjew M."/>
            <person name="Finn R."/>
            <person name="Kale V."/>
            <person name="Holt S."/>
            <person name="Cochrane G."/>
            <person name="Meng A."/>
            <person name="Brown T."/>
            <person name="Cohen L."/>
        </authorList>
    </citation>
    <scope>NUCLEOTIDE SEQUENCE</scope>
    <source>
        <strain evidence="1">RCC1614</strain>
    </source>
</reference>
<gene>
    <name evidence="1" type="ORF">MPUS1402_LOCUS1824</name>
</gene>
<dbReference type="AlphaFoldDB" id="A0A7R9TA00"/>
<proteinExistence type="predicted"/>
<protein>
    <submittedName>
        <fullName evidence="1">Uncharacterized protein</fullName>
    </submittedName>
</protein>
<evidence type="ECO:0000313" key="1">
    <source>
        <dbReference type="EMBL" id="CAD8229500.1"/>
    </source>
</evidence>
<dbReference type="EMBL" id="HBDY01002392">
    <property type="protein sequence ID" value="CAD8229500.1"/>
    <property type="molecule type" value="Transcribed_RNA"/>
</dbReference>
<organism evidence="1">
    <name type="scientific">Micromonas pusilla</name>
    <name type="common">Picoplanktonic green alga</name>
    <name type="synonym">Chromulina pusilla</name>
    <dbReference type="NCBI Taxonomy" id="38833"/>
    <lineage>
        <taxon>Eukaryota</taxon>
        <taxon>Viridiplantae</taxon>
        <taxon>Chlorophyta</taxon>
        <taxon>Mamiellophyceae</taxon>
        <taxon>Mamiellales</taxon>
        <taxon>Mamiellaceae</taxon>
        <taxon>Micromonas</taxon>
    </lineage>
</organism>
<sequence length="544" mass="59014">MTGVAFPRDAKGKRTTTRAGKEVWAAAALALESLEGRALAQDILLEKDWRHRYPKHLTALAELQSTVERAMCVASARGGLAALHDHFEFVVEEGEDDETSRPLADAMREAVTDGRTYLRTARIGRVAVSRSPPPAASEALLASARAWAADGAIERDVVDALERANAHATEWASERGLFKDVVFVLLGGTSELCPLIPLLERGATVACVARGEAGIKSAAAIATASECGGTLLFPIKPKPWEADLRFDESKAASWREAWDEGRAGADLIADAPALAAWLYALEPKKRLVIGSYAYLDGEAHVRASLASDAVAAAVLDKRPDTALAYLTSPGTAFPIPKSAWDDSKARHERENWTWWHQPLWLFTGGFKPNCRPPAKREKKLRVIDEDAEVDDASAEMHEDVHVHDGHLVLQGPNYALAKTLQNWRAIVARDDGHCVSANVAPASRTKSMLHVDAVKRGLEGQKHFAPLRAFDVEETRDMMCALLLHDLGHEGSSARPEWGRREDGDGRHPFDAFGATAAHGGTWRCAFSVDSIGKAAYVLGSTIG</sequence>
<accession>A0A7R9TA00</accession>